<dbReference type="EMBL" id="QZEI01000026">
    <property type="protein sequence ID" value="RLV59836.1"/>
    <property type="molecule type" value="Genomic_DNA"/>
</dbReference>
<evidence type="ECO:0000313" key="3">
    <source>
        <dbReference type="Proteomes" id="UP000281474"/>
    </source>
</evidence>
<evidence type="ECO:0000313" key="2">
    <source>
        <dbReference type="EMBL" id="RLV59836.1"/>
    </source>
</evidence>
<organism evidence="2 3">
    <name type="scientific">Parashewanella curva</name>
    <dbReference type="NCBI Taxonomy" id="2338552"/>
    <lineage>
        <taxon>Bacteria</taxon>
        <taxon>Pseudomonadati</taxon>
        <taxon>Pseudomonadota</taxon>
        <taxon>Gammaproteobacteria</taxon>
        <taxon>Alteromonadales</taxon>
        <taxon>Shewanellaceae</taxon>
        <taxon>Parashewanella</taxon>
    </lineage>
</organism>
<keyword evidence="1" id="KW-0812">Transmembrane</keyword>
<feature type="transmembrane region" description="Helical" evidence="1">
    <location>
        <begin position="90"/>
        <end position="108"/>
    </location>
</feature>
<reference evidence="2 3" key="1">
    <citation type="submission" date="2018-09" db="EMBL/GenBank/DDBJ databases">
        <title>Phylogeny of the Shewanellaceae, and recommendation for two new genera, Pseudoshewanella and Parashewanella.</title>
        <authorList>
            <person name="Wang G."/>
        </authorList>
    </citation>
    <scope>NUCLEOTIDE SEQUENCE [LARGE SCALE GENOMIC DNA]</scope>
    <source>
        <strain evidence="2 3">C51</strain>
    </source>
</reference>
<feature type="transmembrane region" description="Helical" evidence="1">
    <location>
        <begin position="35"/>
        <end position="53"/>
    </location>
</feature>
<proteinExistence type="predicted"/>
<accession>A0A3L8PWT9</accession>
<dbReference type="Pfam" id="PF04657">
    <property type="entry name" value="DMT_YdcZ"/>
    <property type="match status" value="1"/>
</dbReference>
<evidence type="ECO:0000256" key="1">
    <source>
        <dbReference type="SAM" id="Phobius"/>
    </source>
</evidence>
<keyword evidence="1" id="KW-1133">Transmembrane helix</keyword>
<dbReference type="RefSeq" id="WP_121838899.1">
    <property type="nucleotide sequence ID" value="NZ_ML014775.1"/>
</dbReference>
<dbReference type="Proteomes" id="UP000281474">
    <property type="component" value="Unassembled WGS sequence"/>
</dbReference>
<name>A0A3L8PWT9_9GAMM</name>
<dbReference type="GO" id="GO:0005886">
    <property type="term" value="C:plasma membrane"/>
    <property type="evidence" value="ECO:0007669"/>
    <property type="project" value="TreeGrafter"/>
</dbReference>
<feature type="transmembrane region" description="Helical" evidence="1">
    <location>
        <begin position="117"/>
        <end position="136"/>
    </location>
</feature>
<dbReference type="AlphaFoldDB" id="A0A3L8PWT9"/>
<dbReference type="OrthoDB" id="4212731at2"/>
<keyword evidence="3" id="KW-1185">Reference proteome</keyword>
<gene>
    <name evidence="2" type="ORF">D5018_10195</name>
</gene>
<keyword evidence="1" id="KW-0472">Membrane</keyword>
<feature type="transmembrane region" description="Helical" evidence="1">
    <location>
        <begin position="65"/>
        <end position="84"/>
    </location>
</feature>
<sequence>MTMILLGLLNGALIALARTLNGMLSVKKNAFVASTMNHFVGFALLSVLIFLFFGFPTELNLDADFSIYLGGAIGALYVAINSFVFHKVGAVKAVLLILSGQMITSILIDGVDTSSKLFLYQVTGLGMIIAGMYLSVAKPRKET</sequence>
<dbReference type="InterPro" id="IPR006750">
    <property type="entry name" value="YdcZ"/>
</dbReference>
<dbReference type="PANTHER" id="PTHR34821">
    <property type="entry name" value="INNER MEMBRANE PROTEIN YDCZ"/>
    <property type="match status" value="1"/>
</dbReference>
<dbReference type="PANTHER" id="PTHR34821:SF2">
    <property type="entry name" value="INNER MEMBRANE PROTEIN YDCZ"/>
    <property type="match status" value="1"/>
</dbReference>
<protein>
    <submittedName>
        <fullName evidence="2">DMT family transporter</fullName>
    </submittedName>
</protein>
<comment type="caution">
    <text evidence="2">The sequence shown here is derived from an EMBL/GenBank/DDBJ whole genome shotgun (WGS) entry which is preliminary data.</text>
</comment>